<evidence type="ECO:0000313" key="2">
    <source>
        <dbReference type="EMBL" id="KAL1581796.1"/>
    </source>
</evidence>
<reference evidence="2 3" key="1">
    <citation type="journal article" date="2020" name="Microbiol. Resour. Announc.">
        <title>Draft Genome Sequence of a Cladosporium Species Isolated from the Mesophotic Ascidian Didemnum maculosum.</title>
        <authorList>
            <person name="Gioti A."/>
            <person name="Siaperas R."/>
            <person name="Nikolaivits E."/>
            <person name="Le Goff G."/>
            <person name="Ouazzani J."/>
            <person name="Kotoulas G."/>
            <person name="Topakas E."/>
        </authorList>
    </citation>
    <scope>NUCLEOTIDE SEQUENCE [LARGE SCALE GENOMIC DNA]</scope>
    <source>
        <strain evidence="2 3">TM138-S3</strain>
    </source>
</reference>
<comment type="caution">
    <text evidence="2">The sequence shown here is derived from an EMBL/GenBank/DDBJ whole genome shotgun (WGS) entry which is preliminary data.</text>
</comment>
<dbReference type="Proteomes" id="UP000803884">
    <property type="component" value="Unassembled WGS sequence"/>
</dbReference>
<feature type="compositionally biased region" description="Polar residues" evidence="1">
    <location>
        <begin position="129"/>
        <end position="146"/>
    </location>
</feature>
<dbReference type="RefSeq" id="XP_069224905.1">
    <property type="nucleotide sequence ID" value="XM_069378170.1"/>
</dbReference>
<feature type="region of interest" description="Disordered" evidence="1">
    <location>
        <begin position="71"/>
        <end position="117"/>
    </location>
</feature>
<dbReference type="EMBL" id="JAAQHG020000154">
    <property type="protein sequence ID" value="KAL1581796.1"/>
    <property type="molecule type" value="Genomic_DNA"/>
</dbReference>
<sequence>MAQPEHDPSVDAEFSVKAFVCGATTICVTAWPNACFNRGPVEVEMKCPGWGTYEISAKLVPIPFNARARVSRSPSASKSSPPAQACSAPAKCPDQRDDTTEAFETFPPGKTQFPEGSAWCSDGRAVVRQGTQTPSTIPDSFCSQVPQKRRRPGCQSTDPLTSERRPARKSSRVSQGQKTARAMHEKSP</sequence>
<dbReference type="GeneID" id="96011008"/>
<gene>
    <name evidence="2" type="ORF">WHR41_09567</name>
</gene>
<evidence type="ECO:0000256" key="1">
    <source>
        <dbReference type="SAM" id="MobiDB-lite"/>
    </source>
</evidence>
<feature type="region of interest" description="Disordered" evidence="1">
    <location>
        <begin position="129"/>
        <end position="188"/>
    </location>
</feature>
<organism evidence="2 3">
    <name type="scientific">Cladosporium halotolerans</name>
    <dbReference type="NCBI Taxonomy" id="1052096"/>
    <lineage>
        <taxon>Eukaryota</taxon>
        <taxon>Fungi</taxon>
        <taxon>Dikarya</taxon>
        <taxon>Ascomycota</taxon>
        <taxon>Pezizomycotina</taxon>
        <taxon>Dothideomycetes</taxon>
        <taxon>Dothideomycetidae</taxon>
        <taxon>Cladosporiales</taxon>
        <taxon>Cladosporiaceae</taxon>
        <taxon>Cladosporium</taxon>
    </lineage>
</organism>
<evidence type="ECO:0000313" key="3">
    <source>
        <dbReference type="Proteomes" id="UP000803884"/>
    </source>
</evidence>
<name>A0AB34KD47_9PEZI</name>
<dbReference type="AlphaFoldDB" id="A0AB34KD47"/>
<keyword evidence="3" id="KW-1185">Reference proteome</keyword>
<accession>A0AB34KD47</accession>
<feature type="compositionally biased region" description="Low complexity" evidence="1">
    <location>
        <begin position="71"/>
        <end position="92"/>
    </location>
</feature>
<proteinExistence type="predicted"/>
<protein>
    <submittedName>
        <fullName evidence="2">Uncharacterized protein</fullName>
    </submittedName>
</protein>